<accession>A0AA86T754</accession>
<dbReference type="Gramene" id="rna-AYBTSS11_LOCUS27879">
    <property type="protein sequence ID" value="CAJ1975753.1"/>
    <property type="gene ID" value="gene-AYBTSS11_LOCUS27879"/>
</dbReference>
<dbReference type="Proteomes" id="UP001189624">
    <property type="component" value="Chromosome 9"/>
</dbReference>
<evidence type="ECO:0000313" key="3">
    <source>
        <dbReference type="Proteomes" id="UP001189624"/>
    </source>
</evidence>
<name>A0AA86T754_9FABA</name>
<evidence type="ECO:0000256" key="1">
    <source>
        <dbReference type="SAM" id="MobiDB-lite"/>
    </source>
</evidence>
<dbReference type="AlphaFoldDB" id="A0AA86T754"/>
<reference evidence="2" key="1">
    <citation type="submission" date="2023-10" db="EMBL/GenBank/DDBJ databases">
        <authorList>
            <person name="Domelevo Entfellner J.-B."/>
        </authorList>
    </citation>
    <scope>NUCLEOTIDE SEQUENCE</scope>
</reference>
<gene>
    <name evidence="2" type="ORF">AYBTSS11_LOCUS27879</name>
</gene>
<protein>
    <submittedName>
        <fullName evidence="2">Uncharacterized protein</fullName>
    </submittedName>
</protein>
<sequence length="50" mass="6072">MVVMQHERKLKRKRKSANWGRSNGLMNVKPGPIIERLFEFVRIRKSRHKQ</sequence>
<organism evidence="2 3">
    <name type="scientific">Sphenostylis stenocarpa</name>
    <dbReference type="NCBI Taxonomy" id="92480"/>
    <lineage>
        <taxon>Eukaryota</taxon>
        <taxon>Viridiplantae</taxon>
        <taxon>Streptophyta</taxon>
        <taxon>Embryophyta</taxon>
        <taxon>Tracheophyta</taxon>
        <taxon>Spermatophyta</taxon>
        <taxon>Magnoliopsida</taxon>
        <taxon>eudicotyledons</taxon>
        <taxon>Gunneridae</taxon>
        <taxon>Pentapetalae</taxon>
        <taxon>rosids</taxon>
        <taxon>fabids</taxon>
        <taxon>Fabales</taxon>
        <taxon>Fabaceae</taxon>
        <taxon>Papilionoideae</taxon>
        <taxon>50 kb inversion clade</taxon>
        <taxon>NPAAA clade</taxon>
        <taxon>indigoferoid/millettioid clade</taxon>
        <taxon>Phaseoleae</taxon>
        <taxon>Sphenostylis</taxon>
    </lineage>
</organism>
<dbReference type="EMBL" id="OY731406">
    <property type="protein sequence ID" value="CAJ1975753.1"/>
    <property type="molecule type" value="Genomic_DNA"/>
</dbReference>
<proteinExistence type="predicted"/>
<keyword evidence="3" id="KW-1185">Reference proteome</keyword>
<evidence type="ECO:0000313" key="2">
    <source>
        <dbReference type="EMBL" id="CAJ1975753.1"/>
    </source>
</evidence>
<feature type="region of interest" description="Disordered" evidence="1">
    <location>
        <begin position="1"/>
        <end position="25"/>
    </location>
</feature>